<dbReference type="Proteomes" id="UP001597545">
    <property type="component" value="Unassembled WGS sequence"/>
</dbReference>
<dbReference type="SMART" id="SM00421">
    <property type="entry name" value="HTH_LUXR"/>
    <property type="match status" value="1"/>
</dbReference>
<dbReference type="InterPro" id="IPR016032">
    <property type="entry name" value="Sig_transdc_resp-reg_C-effctor"/>
</dbReference>
<proteinExistence type="predicted"/>
<organism evidence="2 3">
    <name type="scientific">Sphingobacterium suaedae</name>
    <dbReference type="NCBI Taxonomy" id="1686402"/>
    <lineage>
        <taxon>Bacteria</taxon>
        <taxon>Pseudomonadati</taxon>
        <taxon>Bacteroidota</taxon>
        <taxon>Sphingobacteriia</taxon>
        <taxon>Sphingobacteriales</taxon>
        <taxon>Sphingobacteriaceae</taxon>
        <taxon>Sphingobacterium</taxon>
    </lineage>
</organism>
<accession>A0ABW5KHB4</accession>
<reference evidence="3" key="1">
    <citation type="journal article" date="2019" name="Int. J. Syst. Evol. Microbiol.">
        <title>The Global Catalogue of Microorganisms (GCM) 10K type strain sequencing project: providing services to taxonomists for standard genome sequencing and annotation.</title>
        <authorList>
            <consortium name="The Broad Institute Genomics Platform"/>
            <consortium name="The Broad Institute Genome Sequencing Center for Infectious Disease"/>
            <person name="Wu L."/>
            <person name="Ma J."/>
        </authorList>
    </citation>
    <scope>NUCLEOTIDE SEQUENCE [LARGE SCALE GENOMIC DNA]</scope>
    <source>
        <strain evidence="3">KCTC 42662</strain>
    </source>
</reference>
<dbReference type="SUPFAM" id="SSF46894">
    <property type="entry name" value="C-terminal effector domain of the bipartite response regulators"/>
    <property type="match status" value="1"/>
</dbReference>
<comment type="caution">
    <text evidence="2">The sequence shown here is derived from an EMBL/GenBank/DDBJ whole genome shotgun (WGS) entry which is preliminary data.</text>
</comment>
<evidence type="ECO:0000313" key="3">
    <source>
        <dbReference type="Proteomes" id="UP001597545"/>
    </source>
</evidence>
<dbReference type="Gene3D" id="1.10.10.10">
    <property type="entry name" value="Winged helix-like DNA-binding domain superfamily/Winged helix DNA-binding domain"/>
    <property type="match status" value="1"/>
</dbReference>
<dbReference type="EMBL" id="JBHULR010000003">
    <property type="protein sequence ID" value="MFD2547723.1"/>
    <property type="molecule type" value="Genomic_DNA"/>
</dbReference>
<dbReference type="InterPro" id="IPR000792">
    <property type="entry name" value="Tscrpt_reg_LuxR_C"/>
</dbReference>
<evidence type="ECO:0000259" key="1">
    <source>
        <dbReference type="SMART" id="SM00421"/>
    </source>
</evidence>
<dbReference type="RefSeq" id="WP_380902751.1">
    <property type="nucleotide sequence ID" value="NZ_JBHUEG010000007.1"/>
</dbReference>
<evidence type="ECO:0000313" key="2">
    <source>
        <dbReference type="EMBL" id="MFD2547723.1"/>
    </source>
</evidence>
<name>A0ABW5KHB4_9SPHI</name>
<dbReference type="InterPro" id="IPR036388">
    <property type="entry name" value="WH-like_DNA-bd_sf"/>
</dbReference>
<keyword evidence="3" id="KW-1185">Reference proteome</keyword>
<feature type="domain" description="HTH luxR-type" evidence="1">
    <location>
        <begin position="125"/>
        <end position="180"/>
    </location>
</feature>
<gene>
    <name evidence="2" type="ORF">ACFSR5_08710</name>
</gene>
<protein>
    <submittedName>
        <fullName evidence="2">Helix-turn-helix transcriptional regulator</fullName>
    </submittedName>
</protein>
<sequence length="202" mass="23730">MSKQRIYAGMIDKGIEFFEDLETKILYCSHDMRQYRWPHFPKNVMREIKKDMLRNPQDLKYLAQWPNLRSEDRVYRYILCKFGGLDDEPDINSDGKVHHSEYYECGLRGKCPFEGKLCSSIKVANGYLTKAELEILRFIRLPDKQIAQILNKSPETVSSQMQSIRTKTGEVDKVNLAIFAIEKGINLYNPKSKNKTKWRLSR</sequence>